<feature type="region of interest" description="Disordered" evidence="1">
    <location>
        <begin position="21"/>
        <end position="65"/>
    </location>
</feature>
<dbReference type="EMBL" id="VNIM01000144">
    <property type="protein sequence ID" value="TVV70092.1"/>
    <property type="molecule type" value="Genomic_DNA"/>
</dbReference>
<dbReference type="InterPro" id="IPR041374">
    <property type="entry name" value="BaeRF_family12"/>
</dbReference>
<proteinExistence type="predicted"/>
<gene>
    <name evidence="2" type="ORF">FOY91_19960</name>
</gene>
<dbReference type="Pfam" id="PF18856">
    <property type="entry name" value="baeRF_family12"/>
    <property type="match status" value="1"/>
</dbReference>
<name>A0A558QSP5_9SPHN</name>
<evidence type="ECO:0000313" key="2">
    <source>
        <dbReference type="EMBL" id="TVV70092.1"/>
    </source>
</evidence>
<dbReference type="OrthoDB" id="9812459at2"/>
<sequence length="134" mass="13924">MKIPKGAIVAVADGEKLNLFRNTGDESAPKLSALPDADVATENKGSGGRHQSSSANPDDSQQDEDGFAAGIAAVLNKRVLDGKIEDLIVVAAPRTLGELRKHYHKSLSAVLVGEISKDLTGHAIADVEKSIAAA</sequence>
<evidence type="ECO:0000256" key="1">
    <source>
        <dbReference type="SAM" id="MobiDB-lite"/>
    </source>
</evidence>
<dbReference type="Proteomes" id="UP000318681">
    <property type="component" value="Unassembled WGS sequence"/>
</dbReference>
<protein>
    <submittedName>
        <fullName evidence="2">Host cell attachment protein</fullName>
    </submittedName>
</protein>
<evidence type="ECO:0000313" key="3">
    <source>
        <dbReference type="Proteomes" id="UP000318681"/>
    </source>
</evidence>
<feature type="compositionally biased region" description="Polar residues" evidence="1">
    <location>
        <begin position="49"/>
        <end position="59"/>
    </location>
</feature>
<comment type="caution">
    <text evidence="2">The sequence shown here is derived from an EMBL/GenBank/DDBJ whole genome shotgun (WGS) entry which is preliminary data.</text>
</comment>
<dbReference type="AlphaFoldDB" id="A0A558QSP5"/>
<keyword evidence="3" id="KW-1185">Reference proteome</keyword>
<reference evidence="2 3" key="1">
    <citation type="submission" date="2019-07" db="EMBL/GenBank/DDBJ databases">
        <title>Sphingomonas solaris sp. nov., isolated from a solar panel from Boston, Massachusetts.</title>
        <authorList>
            <person name="Tanner K."/>
            <person name="Pascual J."/>
            <person name="Mancuso C."/>
            <person name="Pereto J."/>
            <person name="Khalil A."/>
            <person name="Vilanova C."/>
        </authorList>
    </citation>
    <scope>NUCLEOTIDE SEQUENCE [LARGE SCALE GENOMIC DNA]</scope>
    <source>
        <strain evidence="2 3">R4DWN</strain>
    </source>
</reference>
<dbReference type="RefSeq" id="WP_145155631.1">
    <property type="nucleotide sequence ID" value="NZ_VNIM01000144.1"/>
</dbReference>
<accession>A0A558QSP5</accession>
<organism evidence="2 3">
    <name type="scientific">Alterirhizorhabdus solaris</name>
    <dbReference type="NCBI Taxonomy" id="2529389"/>
    <lineage>
        <taxon>Bacteria</taxon>
        <taxon>Pseudomonadati</taxon>
        <taxon>Pseudomonadota</taxon>
        <taxon>Alphaproteobacteria</taxon>
        <taxon>Sphingomonadales</taxon>
        <taxon>Rhizorhabdaceae</taxon>
        <taxon>Alterirhizorhabdus</taxon>
    </lineage>
</organism>